<dbReference type="HOGENOM" id="CLU_066846_1_0_6"/>
<feature type="region of interest" description="Disordered" evidence="1">
    <location>
        <begin position="276"/>
        <end position="312"/>
    </location>
</feature>
<dbReference type="Proteomes" id="UP000001741">
    <property type="component" value="Chromosome"/>
</dbReference>
<dbReference type="AlphaFoldDB" id="B0VUN5"/>
<dbReference type="Pfam" id="PF05929">
    <property type="entry name" value="Phage_GPO"/>
    <property type="match status" value="1"/>
</dbReference>
<organism evidence="2 3">
    <name type="scientific">Acinetobacter baumannii (strain SDF)</name>
    <dbReference type="NCBI Taxonomy" id="509170"/>
    <lineage>
        <taxon>Bacteria</taxon>
        <taxon>Pseudomonadati</taxon>
        <taxon>Pseudomonadota</taxon>
        <taxon>Gammaproteobacteria</taxon>
        <taxon>Moraxellales</taxon>
        <taxon>Moraxellaceae</taxon>
        <taxon>Acinetobacter</taxon>
        <taxon>Acinetobacter calcoaceticus/baumannii complex</taxon>
    </lineage>
</organism>
<dbReference type="BioCyc" id="ABAU509170:GCL9-2301-MONOMER"/>
<protein>
    <submittedName>
        <fullName evidence="2">Phage-related capsid scaffolding protein (GPO-like)</fullName>
    </submittedName>
</protein>
<dbReference type="InterPro" id="IPR009228">
    <property type="entry name" value="Capsid_scaffold_GpO"/>
</dbReference>
<dbReference type="EMBL" id="CU468230">
    <property type="protein sequence ID" value="CAP02097.1"/>
    <property type="molecule type" value="Genomic_DNA"/>
</dbReference>
<name>B0VUN5_ACIBS</name>
<feature type="compositionally biased region" description="Basic and acidic residues" evidence="1">
    <location>
        <begin position="276"/>
        <end position="288"/>
    </location>
</feature>
<dbReference type="KEGG" id="abm:ABSDF2798"/>
<sequence>MRRHSHIAHSAPIEIARTPIFKGKCSMSSKEQKPKKVKSKWFRIATAGDTTDGREIQENWIQEIVETYNPQTYGARINVEHIRSVFPDSSFGAYGDVVAVKAEKVEVNGEKKLTLFAQIEPNENLIELNKRKQKIYTSIEVNPNFANTGKAYLVGLAVTDSPASLGTDMLQFAANAEVNPLESKKQHKDNLFTAAIEADLDFEEVAEPKVFGAGLVESVRKLFKKQEQQDQATTESFSNQEQAILEIAQQAADQGAEVTELQNSYKELQQKHEQLANDFSELKEKLDGTPDQPSRPKASRSSFSELDEDVDC</sequence>
<dbReference type="MEROPS" id="S73.001"/>
<evidence type="ECO:0000313" key="2">
    <source>
        <dbReference type="EMBL" id="CAP02097.1"/>
    </source>
</evidence>
<proteinExistence type="predicted"/>
<evidence type="ECO:0000256" key="1">
    <source>
        <dbReference type="SAM" id="MobiDB-lite"/>
    </source>
</evidence>
<gene>
    <name evidence="2" type="ordered locus">ABSDF2798</name>
</gene>
<evidence type="ECO:0000313" key="3">
    <source>
        <dbReference type="Proteomes" id="UP000001741"/>
    </source>
</evidence>
<accession>B0VUN5</accession>
<reference evidence="2 3" key="1">
    <citation type="journal article" date="2008" name="PLoS ONE">
        <title>Comparative analysis of Acinetobacters: three genomes for three lifestyles.</title>
        <authorList>
            <person name="Vallenet D."/>
            <person name="Nordmann P."/>
            <person name="Barbe V."/>
            <person name="Poirel L."/>
            <person name="Mangenot S."/>
            <person name="Bataille E."/>
            <person name="Dossat C."/>
            <person name="Gas S."/>
            <person name="Kreimeyer A."/>
            <person name="Lenoble P."/>
            <person name="Oztas S."/>
            <person name="Poulain J."/>
            <person name="Segurens B."/>
            <person name="Robert C."/>
            <person name="Abergel C."/>
            <person name="Claverie J.M."/>
            <person name="Raoult D."/>
            <person name="Medigue C."/>
            <person name="Weissenbach J."/>
            <person name="Cruveiller S."/>
        </authorList>
    </citation>
    <scope>NUCLEOTIDE SEQUENCE [LARGE SCALE GENOMIC DNA]</scope>
    <source>
        <strain evidence="2 3">SDF</strain>
    </source>
</reference>